<evidence type="ECO:0000313" key="1">
    <source>
        <dbReference type="EMBL" id="TQD80654.1"/>
    </source>
</evidence>
<dbReference type="Proteomes" id="UP000315295">
    <property type="component" value="Unassembled WGS sequence"/>
</dbReference>
<proteinExistence type="predicted"/>
<name>A0A540L2E1_MALBA</name>
<dbReference type="InterPro" id="IPR027417">
    <property type="entry name" value="P-loop_NTPase"/>
</dbReference>
<dbReference type="STRING" id="106549.A0A540L2E1"/>
<dbReference type="EMBL" id="VIEB01000798">
    <property type="protein sequence ID" value="TQD80654.1"/>
    <property type="molecule type" value="Genomic_DNA"/>
</dbReference>
<keyword evidence="2" id="KW-1185">Reference proteome</keyword>
<comment type="caution">
    <text evidence="1">The sequence shown here is derived from an EMBL/GenBank/DDBJ whole genome shotgun (WGS) entry which is preliminary data.</text>
</comment>
<evidence type="ECO:0000313" key="2">
    <source>
        <dbReference type="Proteomes" id="UP000315295"/>
    </source>
</evidence>
<dbReference type="SUPFAM" id="SSF52540">
    <property type="entry name" value="P-loop containing nucleoside triphosphate hydrolases"/>
    <property type="match status" value="1"/>
</dbReference>
<organism evidence="1 2">
    <name type="scientific">Malus baccata</name>
    <name type="common">Siberian crab apple</name>
    <name type="synonym">Pyrus baccata</name>
    <dbReference type="NCBI Taxonomy" id="106549"/>
    <lineage>
        <taxon>Eukaryota</taxon>
        <taxon>Viridiplantae</taxon>
        <taxon>Streptophyta</taxon>
        <taxon>Embryophyta</taxon>
        <taxon>Tracheophyta</taxon>
        <taxon>Spermatophyta</taxon>
        <taxon>Magnoliopsida</taxon>
        <taxon>eudicotyledons</taxon>
        <taxon>Gunneridae</taxon>
        <taxon>Pentapetalae</taxon>
        <taxon>rosids</taxon>
        <taxon>fabids</taxon>
        <taxon>Rosales</taxon>
        <taxon>Rosaceae</taxon>
        <taxon>Amygdaloideae</taxon>
        <taxon>Maleae</taxon>
        <taxon>Malus</taxon>
    </lineage>
</organism>
<dbReference type="Pfam" id="PF13671">
    <property type="entry name" value="AAA_33"/>
    <property type="match status" value="1"/>
</dbReference>
<reference evidence="1 2" key="1">
    <citation type="journal article" date="2019" name="G3 (Bethesda)">
        <title>Sequencing of a Wild Apple (Malus baccata) Genome Unravels the Differences Between Cultivated and Wild Apple Species Regarding Disease Resistance and Cold Tolerance.</title>
        <authorList>
            <person name="Chen X."/>
        </authorList>
    </citation>
    <scope>NUCLEOTIDE SEQUENCE [LARGE SCALE GENOMIC DNA]</scope>
    <source>
        <strain evidence="2">cv. Shandingzi</strain>
        <tissue evidence="1">Leaves</tissue>
    </source>
</reference>
<sequence>MARVEDKGGGIPMLVAMKGHPGTGKSTLAHSLSSTLKFPVIDKDDVRDKLQALQSHPAAASSLLNDTSYSVVWQIASTQLRLGLSVIVDSPLSRRAHLEHLTQLASSCGARVLVVECKPKDEAEWRRRLERRAAAEGGAGWHKPSTWGDMVRLLDGYGGCTEYDVGDVPKVVVDTTAAVGFEEIVSNVVEFIETHSGQPMASEHEGLKLMNGNNN</sequence>
<accession>A0A540L2E1</accession>
<dbReference type="AlphaFoldDB" id="A0A540L2E1"/>
<dbReference type="Gene3D" id="3.40.50.300">
    <property type="entry name" value="P-loop containing nucleotide triphosphate hydrolases"/>
    <property type="match status" value="1"/>
</dbReference>
<evidence type="ECO:0008006" key="3">
    <source>
        <dbReference type="Google" id="ProtNLM"/>
    </source>
</evidence>
<protein>
    <recommendedName>
        <fullName evidence="3">Zeta toxin domain-containing protein</fullName>
    </recommendedName>
</protein>
<dbReference type="PANTHER" id="PTHR37807:SF3">
    <property type="entry name" value="OS07G0160300 PROTEIN"/>
    <property type="match status" value="1"/>
</dbReference>
<gene>
    <name evidence="1" type="ORF">C1H46_033753</name>
</gene>
<dbReference type="PANTHER" id="PTHR37807">
    <property type="entry name" value="OS07G0160300 PROTEIN"/>
    <property type="match status" value="1"/>
</dbReference>